<evidence type="ECO:0000256" key="2">
    <source>
        <dbReference type="ARBA" id="ARBA00022801"/>
    </source>
</evidence>
<dbReference type="Proteomes" id="UP001301958">
    <property type="component" value="Unassembled WGS sequence"/>
</dbReference>
<comment type="similarity">
    <text evidence="1">Belongs to the AB hydrolase superfamily.</text>
</comment>
<dbReference type="InterPro" id="IPR000639">
    <property type="entry name" value="Epox_hydrolase-like"/>
</dbReference>
<reference evidence="4" key="1">
    <citation type="journal article" date="2023" name="Mol. Phylogenet. Evol.">
        <title>Genome-scale phylogeny and comparative genomics of the fungal order Sordariales.</title>
        <authorList>
            <person name="Hensen N."/>
            <person name="Bonometti L."/>
            <person name="Westerberg I."/>
            <person name="Brannstrom I.O."/>
            <person name="Guillou S."/>
            <person name="Cros-Aarteil S."/>
            <person name="Calhoun S."/>
            <person name="Haridas S."/>
            <person name="Kuo A."/>
            <person name="Mondo S."/>
            <person name="Pangilinan J."/>
            <person name="Riley R."/>
            <person name="LaButti K."/>
            <person name="Andreopoulos B."/>
            <person name="Lipzen A."/>
            <person name="Chen C."/>
            <person name="Yan M."/>
            <person name="Daum C."/>
            <person name="Ng V."/>
            <person name="Clum A."/>
            <person name="Steindorff A."/>
            <person name="Ohm R.A."/>
            <person name="Martin F."/>
            <person name="Silar P."/>
            <person name="Natvig D.O."/>
            <person name="Lalanne C."/>
            <person name="Gautier V."/>
            <person name="Ament-Velasquez S.L."/>
            <person name="Kruys A."/>
            <person name="Hutchinson M.I."/>
            <person name="Powell A.J."/>
            <person name="Barry K."/>
            <person name="Miller A.N."/>
            <person name="Grigoriev I.V."/>
            <person name="Debuchy R."/>
            <person name="Gladieux P."/>
            <person name="Hiltunen Thoren M."/>
            <person name="Johannesson H."/>
        </authorList>
    </citation>
    <scope>NUCLEOTIDE SEQUENCE</scope>
    <source>
        <strain evidence="4">CBS 990.96</strain>
    </source>
</reference>
<dbReference type="Gene3D" id="3.40.50.1820">
    <property type="entry name" value="alpha/beta hydrolase"/>
    <property type="match status" value="1"/>
</dbReference>
<keyword evidence="5" id="KW-1185">Reference proteome</keyword>
<dbReference type="PRINTS" id="PR00412">
    <property type="entry name" value="EPOXHYDRLASE"/>
</dbReference>
<gene>
    <name evidence="4" type="ORF">QBC38DRAFT_471229</name>
</gene>
<dbReference type="AlphaFoldDB" id="A0AAN7GYS9"/>
<dbReference type="SUPFAM" id="SSF53474">
    <property type="entry name" value="alpha/beta-Hydrolases"/>
    <property type="match status" value="1"/>
</dbReference>
<dbReference type="InterPro" id="IPR029058">
    <property type="entry name" value="AB_hydrolase_fold"/>
</dbReference>
<sequence>MISLRPILRASCARSVKMTPTSAMRLFATPRPFSTVPLAYDLHEPAKPIADNKTSPIIVMHGLFGSKKNNRTISKVLARDLGRSVYAVDLRNHGESPHDHRHDYTAMAADVADFIHQHDLKEPTLIGHSMGAKTAMALALSHPNLIQNIVSVDNAPIDARIESDFARYIQGMKKIDEASISRQAEADKILEPYEKSLVIRQFLLGNLHRPDSNNNVQKFRVPLNIIGKALDHLGDFPFKNPNEVRFLKPALFVRGTTSKYVPDEVIPIIGQFFPKFELVDIEAGHWVISEKPEEFRQAVVSFLEPKE</sequence>
<evidence type="ECO:0000259" key="3">
    <source>
        <dbReference type="Pfam" id="PF00561"/>
    </source>
</evidence>
<feature type="domain" description="AB hydrolase-1" evidence="3">
    <location>
        <begin position="56"/>
        <end position="292"/>
    </location>
</feature>
<dbReference type="PANTHER" id="PTHR46118:SF4">
    <property type="entry name" value="PROTEIN ABHD11"/>
    <property type="match status" value="1"/>
</dbReference>
<proteinExistence type="inferred from homology"/>
<dbReference type="PANTHER" id="PTHR46118">
    <property type="entry name" value="PROTEIN ABHD11"/>
    <property type="match status" value="1"/>
</dbReference>
<dbReference type="Pfam" id="PF00561">
    <property type="entry name" value="Abhydrolase_1"/>
    <property type="match status" value="1"/>
</dbReference>
<comment type="caution">
    <text evidence="4">The sequence shown here is derived from an EMBL/GenBank/DDBJ whole genome shotgun (WGS) entry which is preliminary data.</text>
</comment>
<dbReference type="GO" id="GO:0005739">
    <property type="term" value="C:mitochondrion"/>
    <property type="evidence" value="ECO:0007669"/>
    <property type="project" value="TreeGrafter"/>
</dbReference>
<protein>
    <submittedName>
        <fullName evidence="4">Alpha/Beta hydrolase protein</fullName>
    </submittedName>
</protein>
<organism evidence="4 5">
    <name type="scientific">Podospora fimiseda</name>
    <dbReference type="NCBI Taxonomy" id="252190"/>
    <lineage>
        <taxon>Eukaryota</taxon>
        <taxon>Fungi</taxon>
        <taxon>Dikarya</taxon>
        <taxon>Ascomycota</taxon>
        <taxon>Pezizomycotina</taxon>
        <taxon>Sordariomycetes</taxon>
        <taxon>Sordariomycetidae</taxon>
        <taxon>Sordariales</taxon>
        <taxon>Podosporaceae</taxon>
        <taxon>Podospora</taxon>
    </lineage>
</organism>
<dbReference type="InterPro" id="IPR000073">
    <property type="entry name" value="AB_hydrolase_1"/>
</dbReference>
<dbReference type="PRINTS" id="PR00111">
    <property type="entry name" value="ABHYDROLASE"/>
</dbReference>
<accession>A0AAN7GYS9</accession>
<reference evidence="4" key="2">
    <citation type="submission" date="2023-05" db="EMBL/GenBank/DDBJ databases">
        <authorList>
            <consortium name="Lawrence Berkeley National Laboratory"/>
            <person name="Steindorff A."/>
            <person name="Hensen N."/>
            <person name="Bonometti L."/>
            <person name="Westerberg I."/>
            <person name="Brannstrom I.O."/>
            <person name="Guillou S."/>
            <person name="Cros-Aarteil S."/>
            <person name="Calhoun S."/>
            <person name="Haridas S."/>
            <person name="Kuo A."/>
            <person name="Mondo S."/>
            <person name="Pangilinan J."/>
            <person name="Riley R."/>
            <person name="Labutti K."/>
            <person name="Andreopoulos B."/>
            <person name="Lipzen A."/>
            <person name="Chen C."/>
            <person name="Yanf M."/>
            <person name="Daum C."/>
            <person name="Ng V."/>
            <person name="Clum A."/>
            <person name="Ohm R."/>
            <person name="Martin F."/>
            <person name="Silar P."/>
            <person name="Natvig D."/>
            <person name="Lalanne C."/>
            <person name="Gautier V."/>
            <person name="Ament-Velasquez S.L."/>
            <person name="Kruys A."/>
            <person name="Hutchinson M.I."/>
            <person name="Powell A.J."/>
            <person name="Barry K."/>
            <person name="Miller A.N."/>
            <person name="Grigoriev I.V."/>
            <person name="Debuchy R."/>
            <person name="Gladieux P."/>
            <person name="Thoren M.H."/>
            <person name="Johannesson H."/>
        </authorList>
    </citation>
    <scope>NUCLEOTIDE SEQUENCE</scope>
    <source>
        <strain evidence="4">CBS 990.96</strain>
    </source>
</reference>
<dbReference type="GO" id="GO:0052689">
    <property type="term" value="F:carboxylic ester hydrolase activity"/>
    <property type="evidence" value="ECO:0007669"/>
    <property type="project" value="TreeGrafter"/>
</dbReference>
<dbReference type="FunFam" id="3.40.50.1820:FF:000039">
    <property type="entry name" value="Esterase ybfF"/>
    <property type="match status" value="1"/>
</dbReference>
<evidence type="ECO:0000313" key="4">
    <source>
        <dbReference type="EMBL" id="KAK4229861.1"/>
    </source>
</evidence>
<dbReference type="EMBL" id="MU865304">
    <property type="protein sequence ID" value="KAK4229861.1"/>
    <property type="molecule type" value="Genomic_DNA"/>
</dbReference>
<evidence type="ECO:0000313" key="5">
    <source>
        <dbReference type="Proteomes" id="UP001301958"/>
    </source>
</evidence>
<evidence type="ECO:0000256" key="1">
    <source>
        <dbReference type="ARBA" id="ARBA00008645"/>
    </source>
</evidence>
<name>A0AAN7GYS9_9PEZI</name>
<keyword evidence="2 4" id="KW-0378">Hydrolase</keyword>